<feature type="repeat" description="Lumazine-binding" evidence="9">
    <location>
        <begin position="1"/>
        <end position="99"/>
    </location>
</feature>
<sequence length="206" mass="22057">MFTGIVTAIGQIELVTPLGPSIEEGLRLSIAAGMLDLSDVGLGDSIAVQGACLTVVRKKSTQFDVDVSRETINCATGLTKPGKVNLEKALSANKRLSGHIVSGHVDGLGQVSRLDPIGESYKLCIIAPPLLAQYFAHKGSVTLNGVSLTINALKDLSNGCEFSINLIPHTMRMTTLQHLKVGDMLNIEVDIIARYVERMLGAYREL</sequence>
<keyword evidence="6 11" id="KW-0808">Transferase</keyword>
<feature type="domain" description="Lumazine-binding" evidence="10">
    <location>
        <begin position="100"/>
        <end position="200"/>
    </location>
</feature>
<dbReference type="Proteomes" id="UP000693996">
    <property type="component" value="Chromosome"/>
</dbReference>
<comment type="function">
    <text evidence="1">Catalyzes the dismutation of two molecules of 6,7-dimethyl-8-ribityllumazine, resulting in the formation of riboflavin and 5-amino-6-(D-ribitylamino)uracil.</text>
</comment>
<keyword evidence="5" id="KW-0686">Riboflavin biosynthesis</keyword>
<dbReference type="AlphaFoldDB" id="A0A916JTL1"/>
<evidence type="ECO:0000256" key="7">
    <source>
        <dbReference type="ARBA" id="ARBA00022737"/>
    </source>
</evidence>
<dbReference type="EMBL" id="OU343031">
    <property type="protein sequence ID" value="CAG7597932.1"/>
    <property type="molecule type" value="Genomic_DNA"/>
</dbReference>
<gene>
    <name evidence="11" type="primary">ribE</name>
    <name evidence="11" type="ORF">MYVALT_G_02220</name>
</gene>
<evidence type="ECO:0000313" key="11">
    <source>
        <dbReference type="EMBL" id="CAG7597932.1"/>
    </source>
</evidence>
<evidence type="ECO:0000256" key="1">
    <source>
        <dbReference type="ARBA" id="ARBA00002803"/>
    </source>
</evidence>
<name>A0A916JTL1_9BURK</name>
<organism evidence="11 12">
    <name type="scientific">Candidatus Vallotiella hemipterorum</name>
    <dbReference type="NCBI Taxonomy" id="1177213"/>
    <lineage>
        <taxon>Bacteria</taxon>
        <taxon>Pseudomonadati</taxon>
        <taxon>Pseudomonadota</taxon>
        <taxon>Betaproteobacteria</taxon>
        <taxon>Burkholderiales</taxon>
        <taxon>Burkholderiaceae</taxon>
        <taxon>Candidatus Vallotiella</taxon>
    </lineage>
</organism>
<dbReference type="KEGG" id="vtr:MYVALT_G_02220"/>
<evidence type="ECO:0000313" key="12">
    <source>
        <dbReference type="Proteomes" id="UP000693996"/>
    </source>
</evidence>
<keyword evidence="7" id="KW-0677">Repeat</keyword>
<evidence type="ECO:0000256" key="4">
    <source>
        <dbReference type="ARBA" id="ARBA00013950"/>
    </source>
</evidence>
<dbReference type="GO" id="GO:0009231">
    <property type="term" value="P:riboflavin biosynthetic process"/>
    <property type="evidence" value="ECO:0007669"/>
    <property type="project" value="UniProtKB-KW"/>
</dbReference>
<dbReference type="PANTHER" id="PTHR21098:SF12">
    <property type="entry name" value="RIBOFLAVIN SYNTHASE"/>
    <property type="match status" value="1"/>
</dbReference>
<dbReference type="InterPro" id="IPR026017">
    <property type="entry name" value="Lumazine-bd_dom"/>
</dbReference>
<dbReference type="PIRSF" id="PIRSF000498">
    <property type="entry name" value="Riboflavin_syn_A"/>
    <property type="match status" value="1"/>
</dbReference>
<proteinExistence type="predicted"/>
<evidence type="ECO:0000256" key="2">
    <source>
        <dbReference type="ARBA" id="ARBA00004887"/>
    </source>
</evidence>
<keyword evidence="12" id="KW-1185">Reference proteome</keyword>
<dbReference type="EC" id="2.5.1.9" evidence="3 8"/>
<comment type="pathway">
    <text evidence="2">Cofactor biosynthesis; riboflavin biosynthesis; riboflavin from 2-hydroxy-3-oxobutyl phosphate and 5-amino-6-(D-ribitylamino)uracil: step 2/2.</text>
</comment>
<dbReference type="GO" id="GO:0004746">
    <property type="term" value="F:riboflavin synthase activity"/>
    <property type="evidence" value="ECO:0007669"/>
    <property type="project" value="UniProtKB-UniRule"/>
</dbReference>
<evidence type="ECO:0000256" key="8">
    <source>
        <dbReference type="NCBIfam" id="TIGR00187"/>
    </source>
</evidence>
<evidence type="ECO:0000256" key="3">
    <source>
        <dbReference type="ARBA" id="ARBA00012827"/>
    </source>
</evidence>
<evidence type="ECO:0000259" key="10">
    <source>
        <dbReference type="PROSITE" id="PS51177"/>
    </source>
</evidence>
<dbReference type="CDD" id="cd00402">
    <property type="entry name" value="Riboflavin_synthase_like"/>
    <property type="match status" value="1"/>
</dbReference>
<dbReference type="PANTHER" id="PTHR21098">
    <property type="entry name" value="RIBOFLAVIN SYNTHASE ALPHA CHAIN"/>
    <property type="match status" value="1"/>
</dbReference>
<accession>A0A916JTL1</accession>
<feature type="domain" description="Lumazine-binding" evidence="10">
    <location>
        <begin position="1"/>
        <end position="99"/>
    </location>
</feature>
<dbReference type="FunFam" id="2.40.30.20:FF:000004">
    <property type="entry name" value="Riboflavin synthase, alpha subunit"/>
    <property type="match status" value="1"/>
</dbReference>
<evidence type="ECO:0000256" key="5">
    <source>
        <dbReference type="ARBA" id="ARBA00022619"/>
    </source>
</evidence>
<dbReference type="Pfam" id="PF00677">
    <property type="entry name" value="Lum_binding"/>
    <property type="match status" value="2"/>
</dbReference>
<reference evidence="11" key="1">
    <citation type="submission" date="2021-06" db="EMBL/GenBank/DDBJ databases">
        <authorList>
            <person name="Szabo G."/>
        </authorList>
    </citation>
    <scope>NUCLEOTIDE SEQUENCE</scope>
    <source>
        <strain evidence="11">MYVALT</strain>
    </source>
</reference>
<evidence type="ECO:0000256" key="9">
    <source>
        <dbReference type="PROSITE-ProRule" id="PRU00524"/>
    </source>
</evidence>
<protein>
    <recommendedName>
        <fullName evidence="4 8">Riboflavin synthase</fullName>
        <ecNumber evidence="3 8">2.5.1.9</ecNumber>
    </recommendedName>
</protein>
<dbReference type="InterPro" id="IPR001783">
    <property type="entry name" value="Lumazine-bd"/>
</dbReference>
<feature type="repeat" description="Lumazine-binding" evidence="9">
    <location>
        <begin position="100"/>
        <end position="200"/>
    </location>
</feature>
<dbReference type="PROSITE" id="PS51177">
    <property type="entry name" value="LUMAZINE_BIND"/>
    <property type="match status" value="2"/>
</dbReference>
<dbReference type="NCBIfam" id="TIGR00187">
    <property type="entry name" value="ribE"/>
    <property type="match status" value="1"/>
</dbReference>
<evidence type="ECO:0000256" key="6">
    <source>
        <dbReference type="ARBA" id="ARBA00022679"/>
    </source>
</evidence>
<dbReference type="RefSeq" id="WP_216796512.1">
    <property type="nucleotide sequence ID" value="NZ_OU343031.1"/>
</dbReference>
<dbReference type="NCBIfam" id="NF006767">
    <property type="entry name" value="PRK09289.1"/>
    <property type="match status" value="1"/>
</dbReference>